<proteinExistence type="predicted"/>
<comment type="caution">
    <text evidence="1">The sequence shown here is derived from an EMBL/GenBank/DDBJ whole genome shotgun (WGS) entry which is preliminary data.</text>
</comment>
<evidence type="ECO:0000313" key="2">
    <source>
        <dbReference type="EMBL" id="PLR94892.1"/>
    </source>
</evidence>
<evidence type="ECO:0000313" key="3">
    <source>
        <dbReference type="Proteomes" id="UP000234951"/>
    </source>
</evidence>
<protein>
    <submittedName>
        <fullName evidence="1">Uncharacterized protein</fullName>
    </submittedName>
</protein>
<reference evidence="1 3" key="1">
    <citation type="submission" date="2017-11" db="EMBL/GenBank/DDBJ databases">
        <title>Comparitive Functional Genomics of Dry Heat Resistant strains isolated from the Viking Spacecraft.</title>
        <authorList>
            <person name="Seuylemezian A."/>
            <person name="Cooper K."/>
            <person name="Vaishampayan P."/>
        </authorList>
    </citation>
    <scope>NUCLEOTIDE SEQUENCE [LARGE SCALE GENOMIC DNA]</scope>
    <source>
        <strain evidence="1 3">M4.6</strain>
    </source>
</reference>
<dbReference type="OrthoDB" id="2899129at2"/>
<gene>
    <name evidence="1" type="ORF">CU635_15265</name>
    <name evidence="2" type="ORF">CVD25_15620</name>
</gene>
<dbReference type="Proteomes" id="UP000235114">
    <property type="component" value="Unassembled WGS sequence"/>
</dbReference>
<evidence type="ECO:0000313" key="4">
    <source>
        <dbReference type="Proteomes" id="UP000235114"/>
    </source>
</evidence>
<accession>A0A2N5GJK7</accession>
<dbReference type="EMBL" id="PGVD01000045">
    <property type="protein sequence ID" value="PLR94892.1"/>
    <property type="molecule type" value="Genomic_DNA"/>
</dbReference>
<reference evidence="2 4" key="2">
    <citation type="submission" date="2017-12" db="EMBL/GenBank/DDBJ databases">
        <title>Comparative Functional Genomics of Dry Heat Resistant strains isolated from the Viking Spacecraft.</title>
        <authorList>
            <person name="Seuylemezian A."/>
            <person name="Cooper K."/>
            <person name="Vaishampayan P."/>
        </authorList>
    </citation>
    <scope>NUCLEOTIDE SEQUENCE [LARGE SCALE GENOMIC DNA]</scope>
    <source>
        <strain evidence="2 4">ATCC 29669</strain>
    </source>
</reference>
<name>A0A2N5GJK7_9BACI</name>
<dbReference type="RefSeq" id="WP_019155238.1">
    <property type="nucleotide sequence ID" value="NZ_PGVA01000036.1"/>
</dbReference>
<dbReference type="AlphaFoldDB" id="A0A2N5GJK7"/>
<organism evidence="1 3">
    <name type="scientific">Bacillus canaveralius</name>
    <dbReference type="NCBI Taxonomy" id="1403243"/>
    <lineage>
        <taxon>Bacteria</taxon>
        <taxon>Bacillati</taxon>
        <taxon>Bacillota</taxon>
        <taxon>Bacilli</taxon>
        <taxon>Bacillales</taxon>
        <taxon>Bacillaceae</taxon>
        <taxon>Bacillus</taxon>
    </lineage>
</organism>
<keyword evidence="4" id="KW-1185">Reference proteome</keyword>
<dbReference type="EMBL" id="PGVA01000036">
    <property type="protein sequence ID" value="PLR81328.1"/>
    <property type="molecule type" value="Genomic_DNA"/>
</dbReference>
<sequence>MIIKNLSHTLTLEQTARVLEKFNIVFTVEGVKTKIQLHQLTAISKPYEDRRYSGYPYLVLISSLVDYLRDKGYSDNDIKDALPDGVEI</sequence>
<evidence type="ECO:0000313" key="1">
    <source>
        <dbReference type="EMBL" id="PLR81328.1"/>
    </source>
</evidence>
<dbReference type="Proteomes" id="UP000234951">
    <property type="component" value="Unassembled WGS sequence"/>
</dbReference>